<comment type="caution">
    <text evidence="2">The sequence shown here is derived from an EMBL/GenBank/DDBJ whole genome shotgun (WGS) entry which is preliminary data.</text>
</comment>
<dbReference type="Proteomes" id="UP000663879">
    <property type="component" value="Unassembled WGS sequence"/>
</dbReference>
<dbReference type="OrthoDB" id="428346at2759"/>
<reference evidence="2" key="1">
    <citation type="submission" date="2021-02" db="EMBL/GenBank/DDBJ databases">
        <authorList>
            <person name="Nowell W R."/>
        </authorList>
    </citation>
    <scope>NUCLEOTIDE SEQUENCE</scope>
    <source>
        <strain evidence="2">Ploen Becks lab</strain>
    </source>
</reference>
<feature type="transmembrane region" description="Helical" evidence="1">
    <location>
        <begin position="7"/>
        <end position="23"/>
    </location>
</feature>
<dbReference type="AlphaFoldDB" id="A0A814HTR0"/>
<evidence type="ECO:0000313" key="2">
    <source>
        <dbReference type="EMBL" id="CAF1015288.1"/>
    </source>
</evidence>
<sequence length="204" mass="23843">MNKFLKIFFGTLIIQISFIYLFYKLNILNIYFHYNGSDNFVQNEKKIVRYKCVTSYCGGLSDRMRSIVSAWALAKLTDRRYDIIELYKFNAILIPLLAVNPIFKQKLIELGFSPRNFTYQILVKKAYNDLFKLSPSLQILNDNFLKDARPSNETKLISAQVRIGGARPNVPHDANFMSKDDSILFWNFINQTFINKMNFINSSF</sequence>
<keyword evidence="1" id="KW-0472">Membrane</keyword>
<keyword evidence="1" id="KW-1133">Transmembrane helix</keyword>
<protein>
    <submittedName>
        <fullName evidence="2">Uncharacterized protein</fullName>
    </submittedName>
</protein>
<evidence type="ECO:0000313" key="3">
    <source>
        <dbReference type="Proteomes" id="UP000663879"/>
    </source>
</evidence>
<keyword evidence="1" id="KW-0812">Transmembrane</keyword>
<dbReference type="EMBL" id="CAJNOC010004262">
    <property type="protein sequence ID" value="CAF1015288.1"/>
    <property type="molecule type" value="Genomic_DNA"/>
</dbReference>
<name>A0A814HTR0_9BILA</name>
<accession>A0A814HTR0</accession>
<proteinExistence type="predicted"/>
<evidence type="ECO:0000256" key="1">
    <source>
        <dbReference type="SAM" id="Phobius"/>
    </source>
</evidence>
<keyword evidence="3" id="KW-1185">Reference proteome</keyword>
<organism evidence="2 3">
    <name type="scientific">Brachionus calyciflorus</name>
    <dbReference type="NCBI Taxonomy" id="104777"/>
    <lineage>
        <taxon>Eukaryota</taxon>
        <taxon>Metazoa</taxon>
        <taxon>Spiralia</taxon>
        <taxon>Gnathifera</taxon>
        <taxon>Rotifera</taxon>
        <taxon>Eurotatoria</taxon>
        <taxon>Monogononta</taxon>
        <taxon>Pseudotrocha</taxon>
        <taxon>Ploima</taxon>
        <taxon>Brachionidae</taxon>
        <taxon>Brachionus</taxon>
    </lineage>
</organism>
<gene>
    <name evidence="2" type="ORF">OXX778_LOCUS17099</name>
</gene>